<evidence type="ECO:0000256" key="3">
    <source>
        <dbReference type="ARBA" id="ARBA00022490"/>
    </source>
</evidence>
<dbReference type="PANTHER" id="PTHR35794:SF2">
    <property type="entry name" value="CELL DIVISION PROTEIN DIVIVA"/>
    <property type="match status" value="1"/>
</dbReference>
<reference evidence="8 9" key="1">
    <citation type="journal article" date="2014" name="BMC Genomics">
        <title>Comparison of environmental and isolate Sulfobacillus genomes reveals diverse carbon, sulfur, nitrogen, and hydrogen metabolisms.</title>
        <authorList>
            <person name="Justice N.B."/>
            <person name="Norman A."/>
            <person name="Brown C.T."/>
            <person name="Singh A."/>
            <person name="Thomas B.C."/>
            <person name="Banfield J.F."/>
        </authorList>
    </citation>
    <scope>NUCLEOTIDE SEQUENCE [LARGE SCALE GENOMIC DNA]</scope>
    <source>
        <strain evidence="8">AMDSBA1</strain>
    </source>
</reference>
<dbReference type="GO" id="GO:0005737">
    <property type="term" value="C:cytoplasm"/>
    <property type="evidence" value="ECO:0007669"/>
    <property type="project" value="UniProtKB-SubCell"/>
</dbReference>
<comment type="subcellular location">
    <subcellularLocation>
        <location evidence="1">Cytoplasm</location>
    </subcellularLocation>
</comment>
<comment type="similarity">
    <text evidence="2">Belongs to the DivIVA family.</text>
</comment>
<dbReference type="SUPFAM" id="SSF46984">
    <property type="entry name" value="Smac/diablo"/>
    <property type="match status" value="1"/>
</dbReference>
<dbReference type="PANTHER" id="PTHR35794">
    <property type="entry name" value="CELL DIVISION PROTEIN DIVIVA"/>
    <property type="match status" value="1"/>
</dbReference>
<organism evidence="8 9">
    <name type="scientific">Sulfobacillus benefaciens</name>
    <dbReference type="NCBI Taxonomy" id="453960"/>
    <lineage>
        <taxon>Bacteria</taxon>
        <taxon>Bacillati</taxon>
        <taxon>Bacillota</taxon>
        <taxon>Clostridia</taxon>
        <taxon>Eubacteriales</taxon>
        <taxon>Clostridiales Family XVII. Incertae Sedis</taxon>
        <taxon>Sulfobacillus</taxon>
    </lineage>
</organism>
<evidence type="ECO:0000313" key="9">
    <source>
        <dbReference type="Proteomes" id="UP000242699"/>
    </source>
</evidence>
<dbReference type="InterPro" id="IPR019933">
    <property type="entry name" value="DivIVA_domain"/>
</dbReference>
<accession>A0A2T2X6V4</accession>
<protein>
    <submittedName>
        <fullName evidence="8">Septum formation initiator</fullName>
    </submittedName>
</protein>
<keyword evidence="3" id="KW-0963">Cytoplasm</keyword>
<dbReference type="NCBIfam" id="TIGR03544">
    <property type="entry name" value="DivI1A_domain"/>
    <property type="match status" value="1"/>
</dbReference>
<dbReference type="EMBL" id="PXYT01000012">
    <property type="protein sequence ID" value="PSR30222.1"/>
    <property type="molecule type" value="Genomic_DNA"/>
</dbReference>
<evidence type="ECO:0000256" key="1">
    <source>
        <dbReference type="ARBA" id="ARBA00004496"/>
    </source>
</evidence>
<dbReference type="Pfam" id="PF05103">
    <property type="entry name" value="DivIVA"/>
    <property type="match status" value="1"/>
</dbReference>
<evidence type="ECO:0000256" key="2">
    <source>
        <dbReference type="ARBA" id="ARBA00009008"/>
    </source>
</evidence>
<dbReference type="AlphaFoldDB" id="A0A2T2X6V4"/>
<feature type="coiled-coil region" evidence="7">
    <location>
        <begin position="29"/>
        <end position="131"/>
    </location>
</feature>
<proteinExistence type="inferred from homology"/>
<dbReference type="InterPro" id="IPR007793">
    <property type="entry name" value="DivIVA_fam"/>
</dbReference>
<name>A0A2T2X6V4_9FIRM</name>
<comment type="caution">
    <text evidence="8">The sequence shown here is derived from an EMBL/GenBank/DDBJ whole genome shotgun (WGS) entry which is preliminary data.</text>
</comment>
<dbReference type="GO" id="GO:0051301">
    <property type="term" value="P:cell division"/>
    <property type="evidence" value="ECO:0007669"/>
    <property type="project" value="UniProtKB-KW"/>
</dbReference>
<gene>
    <name evidence="8" type="ORF">C7B43_06845</name>
</gene>
<evidence type="ECO:0000256" key="4">
    <source>
        <dbReference type="ARBA" id="ARBA00022618"/>
    </source>
</evidence>
<sequence length="155" mass="17869">MPLTPLDIVNKEFKHGFRGYSEDDVNEFLDEIVRDYEALIKENDELKENTSGMTERLEQYRKLEATLQNTLVIAQQTAEEVKTAARKEAELIVREAEARAEEIVRQAESRAREVETQLVQLRYESEKFRAQVKSLLESQLRLVSDASLAHATVET</sequence>
<evidence type="ECO:0000313" key="8">
    <source>
        <dbReference type="EMBL" id="PSR30222.1"/>
    </source>
</evidence>
<keyword evidence="4" id="KW-0132">Cell division</keyword>
<dbReference type="InterPro" id="IPR009062">
    <property type="entry name" value="Smac/DIABLO-like_sf"/>
</dbReference>
<keyword evidence="5 7" id="KW-0175">Coiled coil</keyword>
<evidence type="ECO:0000256" key="6">
    <source>
        <dbReference type="ARBA" id="ARBA00023306"/>
    </source>
</evidence>
<evidence type="ECO:0000256" key="7">
    <source>
        <dbReference type="SAM" id="Coils"/>
    </source>
</evidence>
<evidence type="ECO:0000256" key="5">
    <source>
        <dbReference type="ARBA" id="ARBA00023054"/>
    </source>
</evidence>
<dbReference type="Gene3D" id="6.10.250.660">
    <property type="match status" value="1"/>
</dbReference>
<keyword evidence="6" id="KW-0131">Cell cycle</keyword>
<dbReference type="Proteomes" id="UP000242699">
    <property type="component" value="Unassembled WGS sequence"/>
</dbReference>